<keyword evidence="3" id="KW-1185">Reference proteome</keyword>
<organism evidence="2 3">
    <name type="scientific">Periconia digitata</name>
    <dbReference type="NCBI Taxonomy" id="1303443"/>
    <lineage>
        <taxon>Eukaryota</taxon>
        <taxon>Fungi</taxon>
        <taxon>Dikarya</taxon>
        <taxon>Ascomycota</taxon>
        <taxon>Pezizomycotina</taxon>
        <taxon>Dothideomycetes</taxon>
        <taxon>Pleosporomycetidae</taxon>
        <taxon>Pleosporales</taxon>
        <taxon>Massarineae</taxon>
        <taxon>Periconiaceae</taxon>
        <taxon>Periconia</taxon>
    </lineage>
</organism>
<comment type="caution">
    <text evidence="2">The sequence shown here is derived from an EMBL/GenBank/DDBJ whole genome shotgun (WGS) entry which is preliminary data.</text>
</comment>
<dbReference type="AlphaFoldDB" id="A0A9W4U2T9"/>
<feature type="chain" id="PRO_5040806860" evidence="1">
    <location>
        <begin position="20"/>
        <end position="176"/>
    </location>
</feature>
<accession>A0A9W4U2T9</accession>
<proteinExistence type="predicted"/>
<keyword evidence="1" id="KW-0732">Signal</keyword>
<feature type="signal peptide" evidence="1">
    <location>
        <begin position="1"/>
        <end position="19"/>
    </location>
</feature>
<evidence type="ECO:0000313" key="3">
    <source>
        <dbReference type="Proteomes" id="UP001152607"/>
    </source>
</evidence>
<dbReference type="EMBL" id="CAOQHR010000001">
    <property type="protein sequence ID" value="CAI6234407.1"/>
    <property type="molecule type" value="Genomic_DNA"/>
</dbReference>
<reference evidence="2" key="1">
    <citation type="submission" date="2023-01" db="EMBL/GenBank/DDBJ databases">
        <authorList>
            <person name="Van Ghelder C."/>
            <person name="Rancurel C."/>
        </authorList>
    </citation>
    <scope>NUCLEOTIDE SEQUENCE</scope>
    <source>
        <strain evidence="2">CNCM I-4278</strain>
    </source>
</reference>
<evidence type="ECO:0000313" key="2">
    <source>
        <dbReference type="EMBL" id="CAI6234407.1"/>
    </source>
</evidence>
<name>A0A9W4U2T9_9PLEO</name>
<sequence>MKFSIAAALALASFQAVAALPSPPLTDAIVPAIEDDSSVNSTDVEERGLFTKYPCTRGASIKLFKSHLCKGSATRTDILNFPLPEGYVDRCQDVTSKSDMTGIKLLSPLDMYPSMAQWIVWQEPGCKGRSKVLRPNGLCEHIMSEKGQVETPPIKSFKLIAKDATKCEANREDGRS</sequence>
<gene>
    <name evidence="2" type="ORF">PDIGIT_LOCUS344</name>
</gene>
<protein>
    <submittedName>
        <fullName evidence="2">Uncharacterized protein</fullName>
    </submittedName>
</protein>
<evidence type="ECO:0000256" key="1">
    <source>
        <dbReference type="SAM" id="SignalP"/>
    </source>
</evidence>
<dbReference type="Proteomes" id="UP001152607">
    <property type="component" value="Unassembled WGS sequence"/>
</dbReference>